<evidence type="ECO:0000313" key="2">
    <source>
        <dbReference type="Proteomes" id="UP001302602"/>
    </source>
</evidence>
<dbReference type="RefSeq" id="XP_062642154.1">
    <property type="nucleotide sequence ID" value="XM_062787078.1"/>
</dbReference>
<dbReference type="Proteomes" id="UP001302602">
    <property type="component" value="Unassembled WGS sequence"/>
</dbReference>
<organism evidence="1 2">
    <name type="scientific">Parathielavia appendiculata</name>
    <dbReference type="NCBI Taxonomy" id="2587402"/>
    <lineage>
        <taxon>Eukaryota</taxon>
        <taxon>Fungi</taxon>
        <taxon>Dikarya</taxon>
        <taxon>Ascomycota</taxon>
        <taxon>Pezizomycotina</taxon>
        <taxon>Sordariomycetes</taxon>
        <taxon>Sordariomycetidae</taxon>
        <taxon>Sordariales</taxon>
        <taxon>Chaetomiaceae</taxon>
        <taxon>Parathielavia</taxon>
    </lineage>
</organism>
<name>A0AAN6TQP7_9PEZI</name>
<accession>A0AAN6TQP7</accession>
<dbReference type="GeneID" id="87823848"/>
<dbReference type="EMBL" id="MU853270">
    <property type="protein sequence ID" value="KAK4118381.1"/>
    <property type="molecule type" value="Genomic_DNA"/>
</dbReference>
<dbReference type="PANTHER" id="PTHR47843:SF5">
    <property type="entry name" value="BTB_POZ DOMAIN PROTEIN"/>
    <property type="match status" value="1"/>
</dbReference>
<keyword evidence="2" id="KW-1185">Reference proteome</keyword>
<dbReference type="AlphaFoldDB" id="A0AAN6TQP7"/>
<proteinExistence type="predicted"/>
<dbReference type="PANTHER" id="PTHR47843">
    <property type="entry name" value="BTB DOMAIN-CONTAINING PROTEIN-RELATED"/>
    <property type="match status" value="1"/>
</dbReference>
<sequence length="138" mass="15941">MVYYLYHFNYDGQLQYDRSLGSDTDGDGTDVDKPTRDVLVTYVYALAERYLIRGLKAVALRHFKAAATDLLDINDFLKATLEVYTSTLEDDRGLRDVVVEALYKNSQWLDKEEVRDMLKGLGALTYDLVIYMCQQRSF</sequence>
<protein>
    <submittedName>
        <fullName evidence="1">Uncharacterized protein</fullName>
    </submittedName>
</protein>
<gene>
    <name evidence="1" type="ORF">N657DRAFT_375299</name>
</gene>
<comment type="caution">
    <text evidence="1">The sequence shown here is derived from an EMBL/GenBank/DDBJ whole genome shotgun (WGS) entry which is preliminary data.</text>
</comment>
<evidence type="ECO:0000313" key="1">
    <source>
        <dbReference type="EMBL" id="KAK4118381.1"/>
    </source>
</evidence>
<reference evidence="1" key="1">
    <citation type="journal article" date="2023" name="Mol. Phylogenet. Evol.">
        <title>Genome-scale phylogeny and comparative genomics of the fungal order Sordariales.</title>
        <authorList>
            <person name="Hensen N."/>
            <person name="Bonometti L."/>
            <person name="Westerberg I."/>
            <person name="Brannstrom I.O."/>
            <person name="Guillou S."/>
            <person name="Cros-Aarteil S."/>
            <person name="Calhoun S."/>
            <person name="Haridas S."/>
            <person name="Kuo A."/>
            <person name="Mondo S."/>
            <person name="Pangilinan J."/>
            <person name="Riley R."/>
            <person name="LaButti K."/>
            <person name="Andreopoulos B."/>
            <person name="Lipzen A."/>
            <person name="Chen C."/>
            <person name="Yan M."/>
            <person name="Daum C."/>
            <person name="Ng V."/>
            <person name="Clum A."/>
            <person name="Steindorff A."/>
            <person name="Ohm R.A."/>
            <person name="Martin F."/>
            <person name="Silar P."/>
            <person name="Natvig D.O."/>
            <person name="Lalanne C."/>
            <person name="Gautier V."/>
            <person name="Ament-Velasquez S.L."/>
            <person name="Kruys A."/>
            <person name="Hutchinson M.I."/>
            <person name="Powell A.J."/>
            <person name="Barry K."/>
            <person name="Miller A.N."/>
            <person name="Grigoriev I.V."/>
            <person name="Debuchy R."/>
            <person name="Gladieux P."/>
            <person name="Hiltunen Thoren M."/>
            <person name="Johannesson H."/>
        </authorList>
    </citation>
    <scope>NUCLEOTIDE SEQUENCE</scope>
    <source>
        <strain evidence="1">CBS 731.68</strain>
    </source>
</reference>
<reference evidence="1" key="2">
    <citation type="submission" date="2023-05" db="EMBL/GenBank/DDBJ databases">
        <authorList>
            <consortium name="Lawrence Berkeley National Laboratory"/>
            <person name="Steindorff A."/>
            <person name="Hensen N."/>
            <person name="Bonometti L."/>
            <person name="Westerberg I."/>
            <person name="Brannstrom I.O."/>
            <person name="Guillou S."/>
            <person name="Cros-Aarteil S."/>
            <person name="Calhoun S."/>
            <person name="Haridas S."/>
            <person name="Kuo A."/>
            <person name="Mondo S."/>
            <person name="Pangilinan J."/>
            <person name="Riley R."/>
            <person name="Labutti K."/>
            <person name="Andreopoulos B."/>
            <person name="Lipzen A."/>
            <person name="Chen C."/>
            <person name="Yanf M."/>
            <person name="Daum C."/>
            <person name="Ng V."/>
            <person name="Clum A."/>
            <person name="Ohm R."/>
            <person name="Martin F."/>
            <person name="Silar P."/>
            <person name="Natvig D."/>
            <person name="Lalanne C."/>
            <person name="Gautier V."/>
            <person name="Ament-Velasquez S.L."/>
            <person name="Kruys A."/>
            <person name="Hutchinson M.I."/>
            <person name="Powell A.J."/>
            <person name="Barry K."/>
            <person name="Miller A.N."/>
            <person name="Grigoriev I.V."/>
            <person name="Debuchy R."/>
            <person name="Gladieux P."/>
            <person name="Thoren M.H."/>
            <person name="Johannesson H."/>
        </authorList>
    </citation>
    <scope>NUCLEOTIDE SEQUENCE</scope>
    <source>
        <strain evidence="1">CBS 731.68</strain>
    </source>
</reference>